<dbReference type="InterPro" id="IPR038765">
    <property type="entry name" value="Papain-like_cys_pep_sf"/>
</dbReference>
<organism evidence="3 4">
    <name type="scientific">Ereboglobus luteus</name>
    <dbReference type="NCBI Taxonomy" id="1796921"/>
    <lineage>
        <taxon>Bacteria</taxon>
        <taxon>Pseudomonadati</taxon>
        <taxon>Verrucomicrobiota</taxon>
        <taxon>Opitutia</taxon>
        <taxon>Opitutales</taxon>
        <taxon>Opitutaceae</taxon>
        <taxon>Ereboglobus</taxon>
    </lineage>
</organism>
<feature type="chain" id="PRO_5016133568" description="DUF3857 domain-containing protein" evidence="1">
    <location>
        <begin position="23"/>
        <end position="660"/>
    </location>
</feature>
<dbReference type="Gene3D" id="3.10.620.30">
    <property type="match status" value="1"/>
</dbReference>
<accession>A0A2U8E4P6</accession>
<feature type="signal peptide" evidence="1">
    <location>
        <begin position="1"/>
        <end position="22"/>
    </location>
</feature>
<name>A0A2U8E4P6_9BACT</name>
<proteinExistence type="predicted"/>
<dbReference type="Pfam" id="PF12969">
    <property type="entry name" value="DUF3857"/>
    <property type="match status" value="1"/>
</dbReference>
<reference evidence="3 4" key="1">
    <citation type="journal article" date="2018" name="Syst. Appl. Microbiol.">
        <title>Ereboglobus luteus gen. nov. sp. nov. from cockroach guts, and new insights into the oxygen relationship of the genera Opitutus and Didymococcus (Verrucomicrobia: Opitutaceae).</title>
        <authorList>
            <person name="Tegtmeier D."/>
            <person name="Belitz A."/>
            <person name="Radek R."/>
            <person name="Heimerl T."/>
            <person name="Brune A."/>
        </authorList>
    </citation>
    <scope>NUCLEOTIDE SEQUENCE [LARGE SCALE GENOMIC DNA]</scope>
    <source>
        <strain evidence="3 4">Ho45</strain>
    </source>
</reference>
<evidence type="ECO:0000256" key="1">
    <source>
        <dbReference type="SAM" id="SignalP"/>
    </source>
</evidence>
<dbReference type="Proteomes" id="UP000244896">
    <property type="component" value="Chromosome"/>
</dbReference>
<dbReference type="RefSeq" id="WP_108825604.1">
    <property type="nucleotide sequence ID" value="NZ_CP023004.1"/>
</dbReference>
<dbReference type="EMBL" id="CP023004">
    <property type="protein sequence ID" value="AWI09790.1"/>
    <property type="molecule type" value="Genomic_DNA"/>
</dbReference>
<dbReference type="AlphaFoldDB" id="A0A2U8E4P6"/>
<dbReference type="InterPro" id="IPR024618">
    <property type="entry name" value="DUF3857"/>
</dbReference>
<evidence type="ECO:0000313" key="4">
    <source>
        <dbReference type="Proteomes" id="UP000244896"/>
    </source>
</evidence>
<dbReference type="SUPFAM" id="SSF54001">
    <property type="entry name" value="Cysteine proteinases"/>
    <property type="match status" value="1"/>
</dbReference>
<dbReference type="OrthoDB" id="9807978at2"/>
<feature type="domain" description="DUF3857" evidence="2">
    <location>
        <begin position="61"/>
        <end position="218"/>
    </location>
</feature>
<evidence type="ECO:0000259" key="2">
    <source>
        <dbReference type="Pfam" id="PF12969"/>
    </source>
</evidence>
<dbReference type="Gene3D" id="2.60.120.1130">
    <property type="match status" value="1"/>
</dbReference>
<protein>
    <recommendedName>
        <fullName evidence="2">DUF3857 domain-containing protein</fullName>
    </recommendedName>
</protein>
<keyword evidence="4" id="KW-1185">Reference proteome</keyword>
<dbReference type="Gene3D" id="2.60.40.3140">
    <property type="match status" value="1"/>
</dbReference>
<keyword evidence="1" id="KW-0732">Signal</keyword>
<sequence>MFNKYPLLLACAMFALFPCAHAAKLKLPPWLAEASQRQVPLEKDTAAVVLHDEEICEVSSSGRMTTATRRAVRVVTRDGRSSASVIIRYDSSTDRVTGFKAWLVRPDGEGKTYTKNHTVDIATSSAAVYAESREVRFSAYTDAFEDCVFACEYTVEDKGVFGQNIWSFHTTQPVALSRVTYKIPKGWSVVASMINHEPVQPVVNGNTHTWEMRDLPAFKIEPLSPSSSKIAPRMNIDLIPPADMRNPPRVTFPDWKAVSLYNSALYVKPSTPDATVEAKTRELLAAAGPGLWERIDALARHAQGINYVQIAMNVGRGGGYTPRNAAEVLRTGYGDCKDKTALLRAMFTAAGIESYAVTAFSGDRYFVTEAWPTPMQFNHAIIAIKIDDPSISSPMIVEHPSLGRLLFFDPTDPYTPLGDLDYNQQGSLVFVLAGENGGLVRLPFTSPMANHLDRTITAQVFESGSIGGRIVEQYTGQAAARSRAIHRLPRVKFDEVIRGWVNDTVRAAKISKVDAVDEQQQGRFKMTVDFAAPGYGQSMRGKLLIFKPAIVSRRDFVPLTKPERTHPVVLEPRSYSELSDIYIPRGFQVDELPPLVETATPFGSYKAVCTYDAATHHVKYQRTLVMNAAEIPAADYASVRDFFETIRKAEQTPVVLSKEQ</sequence>
<evidence type="ECO:0000313" key="3">
    <source>
        <dbReference type="EMBL" id="AWI09790.1"/>
    </source>
</evidence>
<gene>
    <name evidence="3" type="ORF">CKA38_11500</name>
</gene>
<dbReference type="KEGG" id="elut:CKA38_11500"/>